<dbReference type="AlphaFoldDB" id="H2BU00"/>
<name>H2BU00_GILLR</name>
<proteinExistence type="predicted"/>
<protein>
    <recommendedName>
        <fullName evidence="3">Tetratricopeptide repeat protein</fullName>
    </recommendedName>
</protein>
<dbReference type="Proteomes" id="UP000003844">
    <property type="component" value="Unassembled WGS sequence"/>
</dbReference>
<organism evidence="1 2">
    <name type="scientific">Gillisia limnaea (strain DSM 15749 / LMG 21470 / R-8282)</name>
    <dbReference type="NCBI Taxonomy" id="865937"/>
    <lineage>
        <taxon>Bacteria</taxon>
        <taxon>Pseudomonadati</taxon>
        <taxon>Bacteroidota</taxon>
        <taxon>Flavobacteriia</taxon>
        <taxon>Flavobacteriales</taxon>
        <taxon>Flavobacteriaceae</taxon>
        <taxon>Gillisia</taxon>
    </lineage>
</organism>
<evidence type="ECO:0000313" key="2">
    <source>
        <dbReference type="Proteomes" id="UP000003844"/>
    </source>
</evidence>
<dbReference type="EMBL" id="JH594606">
    <property type="protein sequence ID" value="EHQ03814.1"/>
    <property type="molecule type" value="Genomic_DNA"/>
</dbReference>
<keyword evidence="2" id="KW-1185">Reference proteome</keyword>
<dbReference type="eggNOG" id="ENOG502ZB91">
    <property type="taxonomic scope" value="Bacteria"/>
</dbReference>
<evidence type="ECO:0008006" key="3">
    <source>
        <dbReference type="Google" id="ProtNLM"/>
    </source>
</evidence>
<dbReference type="HOGENOM" id="CLU_103294_0_0_10"/>
<sequence>MEKLLIILALAVSSIMQSQGNYEQGMDQALQLWEENKIEESSALFERIASAEQGNWLPNYYIALVNTTSAFETKDFNKMSQMLTIAQTSLDIELDKTPKNVELLVMQAMIHTAWIAFDPMSYGQKLSPSVMQLYATAEAIAPENPRVVFEKAQFQMGTARFFGNDTAPICAEIEKSLKLFDNFKPESKYHPNWGKEQAVKAYKTCK</sequence>
<accession>H2BU00</accession>
<dbReference type="RefSeq" id="WP_006990120.1">
    <property type="nucleotide sequence ID" value="NZ_JH594606.1"/>
</dbReference>
<dbReference type="OrthoDB" id="1150971at2"/>
<dbReference type="STRING" id="865937.Gilli_3207"/>
<gene>
    <name evidence="1" type="ORF">Gilli_3207</name>
</gene>
<reference evidence="2" key="1">
    <citation type="journal article" date="2012" name="Stand. Genomic Sci.">
        <title>Genome sequence of the Antarctic rhodopsins-containing flavobacterium Gillisia limnaea type strain (R-8282(T)).</title>
        <authorList>
            <person name="Riedel T."/>
            <person name="Held B."/>
            <person name="Nolan M."/>
            <person name="Lucas S."/>
            <person name="Lapidus A."/>
            <person name="Tice H."/>
            <person name="Del Rio T.G."/>
            <person name="Cheng J.F."/>
            <person name="Han C."/>
            <person name="Tapia R."/>
            <person name="Goodwin L.A."/>
            <person name="Pitluck S."/>
            <person name="Liolios K."/>
            <person name="Mavromatis K."/>
            <person name="Pagani I."/>
            <person name="Ivanova N."/>
            <person name="Mikhailova N."/>
            <person name="Pati A."/>
            <person name="Chen A."/>
            <person name="Palaniappan K."/>
            <person name="Land M."/>
            <person name="Rohde M."/>
            <person name="Tindall B.J."/>
            <person name="Detter J.C."/>
            <person name="Goker M."/>
            <person name="Bristow J."/>
            <person name="Eisen J.A."/>
            <person name="Markowitz V."/>
            <person name="Hugenholtz P."/>
            <person name="Kyrpides N.C."/>
            <person name="Klenk H.P."/>
            <person name="Woyke T."/>
        </authorList>
    </citation>
    <scope>NUCLEOTIDE SEQUENCE [LARGE SCALE GENOMIC DNA]</scope>
    <source>
        <strain evidence="2">DSM 15749 / LMG 21470 / R-8282</strain>
    </source>
</reference>
<evidence type="ECO:0000313" key="1">
    <source>
        <dbReference type="EMBL" id="EHQ03814.1"/>
    </source>
</evidence>